<evidence type="ECO:0000313" key="2">
    <source>
        <dbReference type="EMBL" id="QQA00540.1"/>
    </source>
</evidence>
<reference evidence="2 3" key="1">
    <citation type="submission" date="2020-11" db="EMBL/GenBank/DDBJ databases">
        <title>Treponema Peruensis nv. sp., first commensal Treponema isolated from human feces.</title>
        <authorList>
            <person name="Belkhou C."/>
            <person name="Raes J."/>
        </authorList>
    </citation>
    <scope>NUCLEOTIDE SEQUENCE [LARGE SCALE GENOMIC DNA]</scope>
    <source>
        <strain evidence="2 3">RCC2812</strain>
    </source>
</reference>
<evidence type="ECO:0000313" key="3">
    <source>
        <dbReference type="Proteomes" id="UP000595224"/>
    </source>
</evidence>
<dbReference type="PROSITE" id="PS51257">
    <property type="entry name" value="PROKAR_LIPOPROTEIN"/>
    <property type="match status" value="1"/>
</dbReference>
<feature type="chain" id="PRO_5032675165" evidence="1">
    <location>
        <begin position="32"/>
        <end position="196"/>
    </location>
</feature>
<dbReference type="AlphaFoldDB" id="A0A7T3RCI0"/>
<dbReference type="KEGG" id="tper:IWA51_09725"/>
<evidence type="ECO:0000256" key="1">
    <source>
        <dbReference type="SAM" id="SignalP"/>
    </source>
</evidence>
<name>A0A7T3RCI0_9SPIR</name>
<gene>
    <name evidence="2" type="ORF">IWA51_09725</name>
</gene>
<accession>A0A7T3RCI0</accession>
<keyword evidence="1" id="KW-0732">Signal</keyword>
<dbReference type="Proteomes" id="UP000595224">
    <property type="component" value="Chromosome"/>
</dbReference>
<dbReference type="RefSeq" id="WP_198442263.1">
    <property type="nucleotide sequence ID" value="NZ_CBCSHE010000009.1"/>
</dbReference>
<dbReference type="EMBL" id="CP064936">
    <property type="protein sequence ID" value="QQA00540.1"/>
    <property type="molecule type" value="Genomic_DNA"/>
</dbReference>
<sequence>MKKIANVVGFALGCAIAMISVAGCASTPANSAPTVEAPKRVIGAEGVPMPEWVRNIPVAEDVMYFVGEGRNGKTVTAKKNSAVQDAARQIGEWKQSVITSSIKDYVEESGETGNTQSLENLEIASITKAKANTSGIRQSLSWINPDGYYIVLVEYPKEDLKKDFKSSLNEFVRNESAAFAEFKADEAYRALEDNLK</sequence>
<protein>
    <submittedName>
        <fullName evidence="2">LPP20 family lipoprotein</fullName>
    </submittedName>
</protein>
<organism evidence="2 3">
    <name type="scientific">Treponema peruense</name>
    <dbReference type="NCBI Taxonomy" id="2787628"/>
    <lineage>
        <taxon>Bacteria</taxon>
        <taxon>Pseudomonadati</taxon>
        <taxon>Spirochaetota</taxon>
        <taxon>Spirochaetia</taxon>
        <taxon>Spirochaetales</taxon>
        <taxon>Treponemataceae</taxon>
        <taxon>Treponema</taxon>
    </lineage>
</organism>
<keyword evidence="3" id="KW-1185">Reference proteome</keyword>
<keyword evidence="2" id="KW-0449">Lipoprotein</keyword>
<feature type="signal peptide" evidence="1">
    <location>
        <begin position="1"/>
        <end position="31"/>
    </location>
</feature>
<proteinExistence type="predicted"/>